<dbReference type="InterPro" id="IPR024983">
    <property type="entry name" value="CHAT_dom"/>
</dbReference>
<gene>
    <name evidence="2" type="ORF">H6G74_10405</name>
</gene>
<dbReference type="Pfam" id="PF12770">
    <property type="entry name" value="CHAT"/>
    <property type="match status" value="1"/>
</dbReference>
<dbReference type="RefSeq" id="WP_190967587.1">
    <property type="nucleotide sequence ID" value="NZ_JACJTB010000010.1"/>
</dbReference>
<dbReference type="Proteomes" id="UP000603457">
    <property type="component" value="Unassembled WGS sequence"/>
</dbReference>
<comment type="caution">
    <text evidence="2">The sequence shown here is derived from an EMBL/GenBank/DDBJ whole genome shotgun (WGS) entry which is preliminary data.</text>
</comment>
<accession>A0ABR8FTS3</accession>
<protein>
    <submittedName>
        <fullName evidence="2">CHAT domain-containing protein</fullName>
    </submittedName>
</protein>
<sequence length="416" mass="46357">MPSYFTQSICLMMVAIASLNNINIFFKDKVLASEQLPGNILGDRMFTLAVNSATEQIKQVAKQQNATLVQYSIINDEFTIAGKKQTRESELYIWVIQPTGNITFRKVDIKPLWQKQNTSLADLIVSSRLSLGVRGNYNYLKGSQKDDFQKLYTLLIKPVKNLLPQQPNTNIIFIPQGELFLIPFAALQDTKGKYLIERYAIATAPSSQALDLLYQRKKQYKNVNQDILVVGNPIIQSDRGEPLQLLGAEQEAKAIAQLFNTQPLIGNAATETAVVQRMQQAKIIHLATKAYLNNQQGLAFTPSTQDDGLLTPTEIQKLKLTADLVVLSANDTAIGKITNDGVIGLSRSFLSAGVSSVIASLWDISDQPTAFLMTKFYQKLHEKPDKAAALRYAMLETKKKYPNPRDWSAFILIGLL</sequence>
<evidence type="ECO:0000313" key="2">
    <source>
        <dbReference type="EMBL" id="MBD2594737.1"/>
    </source>
</evidence>
<organism evidence="2 3">
    <name type="scientific">Nostoc spongiaeforme FACHB-130</name>
    <dbReference type="NCBI Taxonomy" id="1357510"/>
    <lineage>
        <taxon>Bacteria</taxon>
        <taxon>Bacillati</taxon>
        <taxon>Cyanobacteriota</taxon>
        <taxon>Cyanophyceae</taxon>
        <taxon>Nostocales</taxon>
        <taxon>Nostocaceae</taxon>
        <taxon>Nostoc</taxon>
    </lineage>
</organism>
<dbReference type="EMBL" id="JACJTB010000010">
    <property type="protein sequence ID" value="MBD2594737.1"/>
    <property type="molecule type" value="Genomic_DNA"/>
</dbReference>
<proteinExistence type="predicted"/>
<keyword evidence="3" id="KW-1185">Reference proteome</keyword>
<feature type="domain" description="CHAT" evidence="1">
    <location>
        <begin position="148"/>
        <end position="414"/>
    </location>
</feature>
<name>A0ABR8FTS3_9NOSO</name>
<evidence type="ECO:0000259" key="1">
    <source>
        <dbReference type="Pfam" id="PF12770"/>
    </source>
</evidence>
<dbReference type="PANTHER" id="PTHR10098:SF108">
    <property type="entry name" value="TETRATRICOPEPTIDE REPEAT PROTEIN 28"/>
    <property type="match status" value="1"/>
</dbReference>
<evidence type="ECO:0000313" key="3">
    <source>
        <dbReference type="Proteomes" id="UP000603457"/>
    </source>
</evidence>
<reference evidence="2 3" key="1">
    <citation type="journal article" date="2020" name="ISME J.">
        <title>Comparative genomics reveals insights into cyanobacterial evolution and habitat adaptation.</title>
        <authorList>
            <person name="Chen M.Y."/>
            <person name="Teng W.K."/>
            <person name="Zhao L."/>
            <person name="Hu C.X."/>
            <person name="Zhou Y.K."/>
            <person name="Han B.P."/>
            <person name="Song L.R."/>
            <person name="Shu W.S."/>
        </authorList>
    </citation>
    <scope>NUCLEOTIDE SEQUENCE [LARGE SCALE GENOMIC DNA]</scope>
    <source>
        <strain evidence="2 3">FACHB-130</strain>
    </source>
</reference>
<dbReference type="PANTHER" id="PTHR10098">
    <property type="entry name" value="RAPSYN-RELATED"/>
    <property type="match status" value="1"/>
</dbReference>